<dbReference type="InterPro" id="IPR002181">
    <property type="entry name" value="Fibrinogen_a/b/g_C_dom"/>
</dbReference>
<keyword evidence="3" id="KW-1185">Reference proteome</keyword>
<gene>
    <name evidence="2" type="ORF">HOLleu_24389</name>
</gene>
<comment type="caution">
    <text evidence="2">The sequence shown here is derived from an EMBL/GenBank/DDBJ whole genome shotgun (WGS) entry which is preliminary data.</text>
</comment>
<feature type="domain" description="Fibrinogen C-terminal" evidence="1">
    <location>
        <begin position="43"/>
        <end position="181"/>
    </location>
</feature>
<dbReference type="EMBL" id="JAIZAY010000011">
    <property type="protein sequence ID" value="KAJ8033985.1"/>
    <property type="molecule type" value="Genomic_DNA"/>
</dbReference>
<dbReference type="InterPro" id="IPR036056">
    <property type="entry name" value="Fibrinogen-like_C"/>
</dbReference>
<evidence type="ECO:0000313" key="3">
    <source>
        <dbReference type="Proteomes" id="UP001152320"/>
    </source>
</evidence>
<dbReference type="PANTHER" id="PTHR19143:SF458">
    <property type="entry name" value="FIBRINOGEN C-TERMINAL DOMAIN-CONTAINING PROTEIN-RELATED"/>
    <property type="match status" value="1"/>
</dbReference>
<dbReference type="CDD" id="cd00087">
    <property type="entry name" value="FReD"/>
    <property type="match status" value="1"/>
</dbReference>
<dbReference type="SUPFAM" id="SSF56496">
    <property type="entry name" value="Fibrinogen C-terminal domain-like"/>
    <property type="match status" value="2"/>
</dbReference>
<dbReference type="AlphaFoldDB" id="A0A9Q1BWD4"/>
<reference evidence="2" key="1">
    <citation type="submission" date="2021-10" db="EMBL/GenBank/DDBJ databases">
        <title>Tropical sea cucumber genome reveals ecological adaptation and Cuvierian tubules defense mechanism.</title>
        <authorList>
            <person name="Chen T."/>
        </authorList>
    </citation>
    <scope>NUCLEOTIDE SEQUENCE</scope>
    <source>
        <strain evidence="2">Nanhai2018</strain>
        <tissue evidence="2">Muscle</tissue>
    </source>
</reference>
<feature type="domain" description="Fibrinogen C-terminal" evidence="1">
    <location>
        <begin position="204"/>
        <end position="423"/>
    </location>
</feature>
<dbReference type="Pfam" id="PF00147">
    <property type="entry name" value="Fibrinogen_C"/>
    <property type="match status" value="2"/>
</dbReference>
<accession>A0A9Q1BWD4</accession>
<dbReference type="Gene3D" id="3.90.215.10">
    <property type="entry name" value="Gamma Fibrinogen, chain A, domain 1"/>
    <property type="match status" value="2"/>
</dbReference>
<dbReference type="Proteomes" id="UP001152320">
    <property type="component" value="Chromosome 11"/>
</dbReference>
<dbReference type="SMART" id="SM00186">
    <property type="entry name" value="FBG"/>
    <property type="match status" value="2"/>
</dbReference>
<protein>
    <submittedName>
        <fullName evidence="2">Ficolin-2</fullName>
    </submittedName>
</protein>
<dbReference type="GO" id="GO:0005615">
    <property type="term" value="C:extracellular space"/>
    <property type="evidence" value="ECO:0007669"/>
    <property type="project" value="TreeGrafter"/>
</dbReference>
<evidence type="ECO:0000313" key="2">
    <source>
        <dbReference type="EMBL" id="KAJ8033985.1"/>
    </source>
</evidence>
<dbReference type="OrthoDB" id="7735550at2759"/>
<name>A0A9Q1BWD4_HOLLE</name>
<proteinExistence type="predicted"/>
<dbReference type="InterPro" id="IPR014716">
    <property type="entry name" value="Fibrinogen_a/b/g_C_1"/>
</dbReference>
<evidence type="ECO:0000259" key="1">
    <source>
        <dbReference type="PROSITE" id="PS51406"/>
    </source>
</evidence>
<dbReference type="NCBIfam" id="NF040941">
    <property type="entry name" value="GGGWT_bact"/>
    <property type="match status" value="2"/>
</dbReference>
<organism evidence="2 3">
    <name type="scientific">Holothuria leucospilota</name>
    <name type="common">Black long sea cucumber</name>
    <name type="synonym">Mertensiothuria leucospilota</name>
    <dbReference type="NCBI Taxonomy" id="206669"/>
    <lineage>
        <taxon>Eukaryota</taxon>
        <taxon>Metazoa</taxon>
        <taxon>Echinodermata</taxon>
        <taxon>Eleutherozoa</taxon>
        <taxon>Echinozoa</taxon>
        <taxon>Holothuroidea</taxon>
        <taxon>Aspidochirotacea</taxon>
        <taxon>Aspidochirotida</taxon>
        <taxon>Holothuriidae</taxon>
        <taxon>Holothuria</taxon>
    </lineage>
</organism>
<dbReference type="InterPro" id="IPR050373">
    <property type="entry name" value="Fibrinogen_C-term_domain"/>
</dbReference>
<dbReference type="PANTHER" id="PTHR19143">
    <property type="entry name" value="FIBRINOGEN/TENASCIN/ANGIOPOEITIN"/>
    <property type="match status" value="1"/>
</dbReference>
<dbReference type="PROSITE" id="PS51406">
    <property type="entry name" value="FIBRINOGEN_C_2"/>
    <property type="match status" value="2"/>
</dbReference>
<dbReference type="Gene3D" id="2.10.25.10">
    <property type="entry name" value="Laminin"/>
    <property type="match status" value="1"/>
</dbReference>
<sequence length="423" mass="48789">MQMNGSAVNRYVATNFPKRTHTKGLQTMGGSRGKAQDRSYFFYQQPEYPRDCKEVHDLCTTSTASGVFLIKPDGYHKPFEVYCDNDADAGGWTVVQRRHDGSVIFQRDWIEYKVGFGFLSQEFWLGNEKLSFLTNQKEYELRIDFTYADGSSFYALYSTLRISDEFSNYRLGRLGQFSGTAICTVRNGLRQCLCNPGYVGDGVNCRSSTATDCLDVYNNGNTESGVYNIEPAGWSGSSFEVYCNMTDGGGWTVFQRRVDGTVDFELDWSDYKEGFGSPDHELWLGNEKIFRLTNQRRYQLRIDLVDADGDPYFAKYGFFRINNEANNYRLTVENYREGDAGDSMTRYHNNQDFSTRDQDNDDYSGSSAIAAWYYAGAWWWGVYYYYPYSDLNAPYRGGYIDWGTLPGRYYYNIKFTEMKVRPV</sequence>